<dbReference type="GO" id="GO:0005829">
    <property type="term" value="C:cytosol"/>
    <property type="evidence" value="ECO:0007669"/>
    <property type="project" value="UniProtKB-SubCell"/>
</dbReference>
<dbReference type="GO" id="GO:0005096">
    <property type="term" value="F:GTPase activator activity"/>
    <property type="evidence" value="ECO:0007669"/>
    <property type="project" value="UniProtKB-KW"/>
</dbReference>
<dbReference type="GO" id="GO:0005813">
    <property type="term" value="C:centrosome"/>
    <property type="evidence" value="ECO:0007669"/>
    <property type="project" value="UniProtKB-SubCell"/>
</dbReference>
<keyword evidence="13" id="KW-0458">Lysosome</keyword>
<dbReference type="PANTHER" id="PTHR31441">
    <property type="entry name" value="FOLLICULIN FAMILY MEMBER"/>
    <property type="match status" value="1"/>
</dbReference>
<evidence type="ECO:0000256" key="4">
    <source>
        <dbReference type="ARBA" id="ARBA00004300"/>
    </source>
</evidence>
<keyword evidence="10" id="KW-0963">Cytoplasm</keyword>
<dbReference type="GO" id="GO:0005765">
    <property type="term" value="C:lysosomal membrane"/>
    <property type="evidence" value="ECO:0007669"/>
    <property type="project" value="UniProtKB-SubCell"/>
</dbReference>
<dbReference type="InterPro" id="IPR021713">
    <property type="entry name" value="Folliculin"/>
</dbReference>
<keyword evidence="12" id="KW-0206">Cytoskeleton</keyword>
<keyword evidence="19" id="KW-1185">Reference proteome</keyword>
<evidence type="ECO:0000256" key="9">
    <source>
        <dbReference type="ARBA" id="ARBA00022468"/>
    </source>
</evidence>
<keyword evidence="11" id="KW-0472">Membrane</keyword>
<dbReference type="Gene3D" id="1.10.10.1730">
    <property type="entry name" value="Folliculin"/>
    <property type="match status" value="1"/>
</dbReference>
<feature type="region of interest" description="Disordered" evidence="16">
    <location>
        <begin position="322"/>
        <end position="369"/>
    </location>
</feature>
<evidence type="ECO:0000313" key="18">
    <source>
        <dbReference type="EMBL" id="KAK7111903.1"/>
    </source>
</evidence>
<evidence type="ECO:0000313" key="19">
    <source>
        <dbReference type="Proteomes" id="UP001374579"/>
    </source>
</evidence>
<evidence type="ECO:0000256" key="8">
    <source>
        <dbReference type="ARBA" id="ARBA00021824"/>
    </source>
</evidence>
<evidence type="ECO:0000256" key="5">
    <source>
        <dbReference type="ARBA" id="ARBA00004514"/>
    </source>
</evidence>
<evidence type="ECO:0000256" key="7">
    <source>
        <dbReference type="ARBA" id="ARBA00009987"/>
    </source>
</evidence>
<evidence type="ECO:0000256" key="2">
    <source>
        <dbReference type="ARBA" id="ARBA00004138"/>
    </source>
</evidence>
<reference evidence="18 19" key="1">
    <citation type="submission" date="2024-02" db="EMBL/GenBank/DDBJ databases">
        <title>Chromosome-scale genome assembly of the rough periwinkle Littorina saxatilis.</title>
        <authorList>
            <person name="De Jode A."/>
            <person name="Faria R."/>
            <person name="Formenti G."/>
            <person name="Sims Y."/>
            <person name="Smith T.P."/>
            <person name="Tracey A."/>
            <person name="Wood J.M.D."/>
            <person name="Zagrodzka Z.B."/>
            <person name="Johannesson K."/>
            <person name="Butlin R.K."/>
            <person name="Leder E.H."/>
        </authorList>
    </citation>
    <scope>NUCLEOTIDE SEQUENCE [LARGE SCALE GENOMIC DNA]</scope>
    <source>
        <strain evidence="18">Snail1</strain>
        <tissue evidence="18">Muscle</tissue>
    </source>
</reference>
<comment type="caution">
    <text evidence="18">The sequence shown here is derived from an EMBL/GenBank/DDBJ whole genome shotgun (WGS) entry which is preliminary data.</text>
</comment>
<dbReference type="InterPro" id="IPR037520">
    <property type="entry name" value="Folliculin/SMCR8_longin"/>
</dbReference>
<evidence type="ECO:0000256" key="15">
    <source>
        <dbReference type="ARBA" id="ARBA00023273"/>
    </source>
</evidence>
<keyword evidence="14" id="KW-0539">Nucleus</keyword>
<evidence type="ECO:0000256" key="14">
    <source>
        <dbReference type="ARBA" id="ARBA00023242"/>
    </source>
</evidence>
<dbReference type="InterPro" id="IPR032035">
    <property type="entry name" value="Folliculin_DENN"/>
</dbReference>
<evidence type="ECO:0000256" key="11">
    <source>
        <dbReference type="ARBA" id="ARBA00023136"/>
    </source>
</evidence>
<evidence type="ECO:0000256" key="13">
    <source>
        <dbReference type="ARBA" id="ARBA00023228"/>
    </source>
</evidence>
<accession>A0AAN9GKA2</accession>
<keyword evidence="9" id="KW-0343">GTPase activation</keyword>
<comment type="similarity">
    <text evidence="7">Belongs to the folliculin family.</text>
</comment>
<dbReference type="GO" id="GO:0005929">
    <property type="term" value="C:cilium"/>
    <property type="evidence" value="ECO:0007669"/>
    <property type="project" value="UniProtKB-SubCell"/>
</dbReference>
<sequence>MNAIISLCHFCEVHGPKILFCTQTLRPQEPGDSEGDENGAVSAAPRERVASLSERLKSVSLAQGCASTTGESTSTTNIASASHASVPKVIPKVLCEGCKSVKTGYVSHDEEAHLSYISTQQPHIPQIFTRMRQACIRSLSCEVCPGQEGPIFYGDDQNGNVLSHTFHIPDIQARGRQRLYSIVVFMMDRIYLLNSWPFLVPQLQTTIEILRKKAQKVMDEEVDKMPQAVNRTSSLEPRNFLKKKGVNNKPARSLEELTGDKDIFKMLHVAFVWTLKACGSRLTETLLEGPPTEDSIIDMENQEETEEGFIKINTKKILEEARPSSTPAEDLQSPTSQSDSYHNTFRKVPLTDTETEAEGAAASEPIPEEEKPPIRILRHVMKMLGNEKFRILTQHVVIGDQIIVCCPDKDLVRSFFNALKVLLPRGCCSIIYHSDFYEESWKCNFLGQKPDTVLPDHLVSAERFLLVEIVPLSEQTFNSLDSDLSDMDEDFKSYEFRIINPVPLSERMPTVLAKMHLALRNENLTEKVAEQFFVCLKEEWMNKVKVLFKFTKAGGGRSEDETLKLLQVVGAREEDKPLLKFWMTGLSVQYRTHILASSKQR</sequence>
<dbReference type="GO" id="GO:0005634">
    <property type="term" value="C:nucleus"/>
    <property type="evidence" value="ECO:0007669"/>
    <property type="project" value="UniProtKB-SubCell"/>
</dbReference>
<evidence type="ECO:0000256" key="12">
    <source>
        <dbReference type="ARBA" id="ARBA00023212"/>
    </source>
</evidence>
<evidence type="ECO:0000256" key="16">
    <source>
        <dbReference type="SAM" id="MobiDB-lite"/>
    </source>
</evidence>
<dbReference type="PROSITE" id="PS51834">
    <property type="entry name" value="DENN_FLCN_SMCR8"/>
    <property type="match status" value="1"/>
</dbReference>
<dbReference type="GO" id="GO:1904263">
    <property type="term" value="P:positive regulation of TORC1 signaling"/>
    <property type="evidence" value="ECO:0007669"/>
    <property type="project" value="TreeGrafter"/>
</dbReference>
<organism evidence="18 19">
    <name type="scientific">Littorina saxatilis</name>
    <dbReference type="NCBI Taxonomy" id="31220"/>
    <lineage>
        <taxon>Eukaryota</taxon>
        <taxon>Metazoa</taxon>
        <taxon>Spiralia</taxon>
        <taxon>Lophotrochozoa</taxon>
        <taxon>Mollusca</taxon>
        <taxon>Gastropoda</taxon>
        <taxon>Caenogastropoda</taxon>
        <taxon>Littorinimorpha</taxon>
        <taxon>Littorinoidea</taxon>
        <taxon>Littorinidae</taxon>
        <taxon>Littorina</taxon>
    </lineage>
</organism>
<dbReference type="Gene3D" id="3.40.50.12430">
    <property type="match status" value="1"/>
</dbReference>
<dbReference type="Pfam" id="PF11704">
    <property type="entry name" value="Folliculin"/>
    <property type="match status" value="1"/>
</dbReference>
<dbReference type="EMBL" id="JBAMIC010000002">
    <property type="protein sequence ID" value="KAK7111903.1"/>
    <property type="molecule type" value="Genomic_DNA"/>
</dbReference>
<protein>
    <recommendedName>
        <fullName evidence="8">Folliculin</fullName>
    </recommendedName>
</protein>
<evidence type="ECO:0000256" key="1">
    <source>
        <dbReference type="ARBA" id="ARBA00004123"/>
    </source>
</evidence>
<keyword evidence="15" id="KW-0966">Cell projection</keyword>
<evidence type="ECO:0000259" key="17">
    <source>
        <dbReference type="PROSITE" id="PS51834"/>
    </source>
</evidence>
<evidence type="ECO:0000256" key="10">
    <source>
        <dbReference type="ARBA" id="ARBA00022490"/>
    </source>
</evidence>
<feature type="compositionally biased region" description="Polar residues" evidence="16">
    <location>
        <begin position="323"/>
        <end position="343"/>
    </location>
</feature>
<evidence type="ECO:0000256" key="3">
    <source>
        <dbReference type="ARBA" id="ARBA00004186"/>
    </source>
</evidence>
<proteinExistence type="inferred from homology"/>
<dbReference type="PANTHER" id="PTHR31441:SF2">
    <property type="entry name" value="FOLLICULIN"/>
    <property type="match status" value="1"/>
</dbReference>
<comment type="subcellular location">
    <subcellularLocation>
        <location evidence="2">Cell projection</location>
        <location evidence="2">Cilium</location>
    </subcellularLocation>
    <subcellularLocation>
        <location evidence="4">Cytoplasm</location>
        <location evidence="4">Cytoskeleton</location>
        <location evidence="4">Microtubule organizing center</location>
        <location evidence="4">Centrosome</location>
    </subcellularLocation>
    <subcellularLocation>
        <location evidence="3">Cytoplasm</location>
        <location evidence="3">Cytoskeleton</location>
        <location evidence="3">Spindle</location>
    </subcellularLocation>
    <subcellularLocation>
        <location evidence="5">Cytoplasm</location>
        <location evidence="5">Cytosol</location>
    </subcellularLocation>
    <subcellularLocation>
        <location evidence="6">Lysosome membrane</location>
    </subcellularLocation>
    <subcellularLocation>
        <location evidence="1">Nucleus</location>
    </subcellularLocation>
</comment>
<gene>
    <name evidence="18" type="ORF">V1264_011456</name>
</gene>
<dbReference type="GO" id="GO:0000122">
    <property type="term" value="P:negative regulation of transcription by RNA polymerase II"/>
    <property type="evidence" value="ECO:0007669"/>
    <property type="project" value="TreeGrafter"/>
</dbReference>
<dbReference type="Pfam" id="PF16692">
    <property type="entry name" value="Folliculin_C"/>
    <property type="match status" value="1"/>
</dbReference>
<dbReference type="InterPro" id="IPR044886">
    <property type="entry name" value="FLCN_DENN_C_sf"/>
</dbReference>
<name>A0AAN9GKA2_9CAEN</name>
<dbReference type="InterPro" id="IPR037521">
    <property type="entry name" value="FLCN/SMCR8_DENN"/>
</dbReference>
<dbReference type="Proteomes" id="UP001374579">
    <property type="component" value="Unassembled WGS sequence"/>
</dbReference>
<feature type="domain" description="UDENN FLCN/SMCR8-type" evidence="17">
    <location>
        <begin position="96"/>
        <end position="587"/>
    </location>
</feature>
<dbReference type="AlphaFoldDB" id="A0AAN9GKA2"/>
<dbReference type="GO" id="GO:0005819">
    <property type="term" value="C:spindle"/>
    <property type="evidence" value="ECO:0007669"/>
    <property type="project" value="UniProtKB-SubCell"/>
</dbReference>
<evidence type="ECO:0000256" key="6">
    <source>
        <dbReference type="ARBA" id="ARBA00004656"/>
    </source>
</evidence>